<dbReference type="SUPFAM" id="SSF160527">
    <property type="entry name" value="V-type ATPase subunit E-like"/>
    <property type="match status" value="1"/>
</dbReference>
<name>A0A926DGH3_9FIRM</name>
<dbReference type="Gene3D" id="1.20.5.620">
    <property type="entry name" value="F1F0 ATP synthase subunit B, membrane domain"/>
    <property type="match status" value="1"/>
</dbReference>
<dbReference type="Pfam" id="PF01991">
    <property type="entry name" value="vATP-synt_E"/>
    <property type="match status" value="1"/>
</dbReference>
<sequence length="199" mass="22135">MSGIEKITERILADAREQAEANRAEAAGKAKEILAAGDALAEKKRQAILDQAKAEEIELHKRRQAVCDLEMRKDTLQAKREVMDAVFREAGEALAEISGPEYETLLEKLLIECAAVGSGKVAIAKKDQTFFKPAFVKKAEKALEERGIKRRIEIDRADEAIENGFIYYADGMEINCTFAAVLAQERERLETGVYSILFA</sequence>
<dbReference type="Gene3D" id="3.30.2320.30">
    <property type="entry name" value="ATP synthase, E subunit, C-terminal"/>
    <property type="match status" value="1"/>
</dbReference>
<evidence type="ECO:0000256" key="2">
    <source>
        <dbReference type="ARBA" id="ARBA00022448"/>
    </source>
</evidence>
<organism evidence="4 5">
    <name type="scientific">Guopingia tenuis</name>
    <dbReference type="NCBI Taxonomy" id="2763656"/>
    <lineage>
        <taxon>Bacteria</taxon>
        <taxon>Bacillati</taxon>
        <taxon>Bacillota</taxon>
        <taxon>Clostridia</taxon>
        <taxon>Christensenellales</taxon>
        <taxon>Christensenellaceae</taxon>
        <taxon>Guopingia</taxon>
    </lineage>
</organism>
<comment type="similarity">
    <text evidence="1">Belongs to the V-ATPase E subunit family.</text>
</comment>
<dbReference type="RefSeq" id="WP_249280039.1">
    <property type="nucleotide sequence ID" value="NZ_JACRSS010000001.1"/>
</dbReference>
<keyword evidence="5" id="KW-1185">Reference proteome</keyword>
<evidence type="ECO:0000313" key="4">
    <source>
        <dbReference type="EMBL" id="MBC8538283.1"/>
    </source>
</evidence>
<dbReference type="AlphaFoldDB" id="A0A926DGH3"/>
<gene>
    <name evidence="4" type="ORF">H8693_04980</name>
</gene>
<keyword evidence="2" id="KW-0813">Transport</keyword>
<dbReference type="GO" id="GO:0046961">
    <property type="term" value="F:proton-transporting ATPase activity, rotational mechanism"/>
    <property type="evidence" value="ECO:0007669"/>
    <property type="project" value="InterPro"/>
</dbReference>
<dbReference type="Proteomes" id="UP000617951">
    <property type="component" value="Unassembled WGS sequence"/>
</dbReference>
<dbReference type="InterPro" id="IPR002842">
    <property type="entry name" value="ATPase_V1_Esu"/>
</dbReference>
<proteinExistence type="inferred from homology"/>
<dbReference type="EMBL" id="JACRSS010000001">
    <property type="protein sequence ID" value="MBC8538283.1"/>
    <property type="molecule type" value="Genomic_DNA"/>
</dbReference>
<accession>A0A926DGH3</accession>
<evidence type="ECO:0000313" key="5">
    <source>
        <dbReference type="Proteomes" id="UP000617951"/>
    </source>
</evidence>
<evidence type="ECO:0000256" key="3">
    <source>
        <dbReference type="ARBA" id="ARBA00023065"/>
    </source>
</evidence>
<evidence type="ECO:0008006" key="6">
    <source>
        <dbReference type="Google" id="ProtNLM"/>
    </source>
</evidence>
<protein>
    <recommendedName>
        <fullName evidence="6">V-type proton ATPase subunit E</fullName>
    </recommendedName>
</protein>
<comment type="caution">
    <text evidence="4">The sequence shown here is derived from an EMBL/GenBank/DDBJ whole genome shotgun (WGS) entry which is preliminary data.</text>
</comment>
<dbReference type="GO" id="GO:0033178">
    <property type="term" value="C:proton-transporting two-sector ATPase complex, catalytic domain"/>
    <property type="evidence" value="ECO:0007669"/>
    <property type="project" value="InterPro"/>
</dbReference>
<keyword evidence="3" id="KW-0406">Ion transport</keyword>
<evidence type="ECO:0000256" key="1">
    <source>
        <dbReference type="ARBA" id="ARBA00005901"/>
    </source>
</evidence>
<dbReference type="InterPro" id="IPR038495">
    <property type="entry name" value="ATPase_E_C"/>
</dbReference>
<reference evidence="4" key="1">
    <citation type="submission" date="2020-08" db="EMBL/GenBank/DDBJ databases">
        <title>Genome public.</title>
        <authorList>
            <person name="Liu C."/>
            <person name="Sun Q."/>
        </authorList>
    </citation>
    <scope>NUCLEOTIDE SEQUENCE</scope>
    <source>
        <strain evidence="4">NSJ-63</strain>
    </source>
</reference>